<gene>
    <name evidence="3" type="ORF">Pmar_PMAR003350</name>
</gene>
<keyword evidence="2" id="KW-0732">Signal</keyword>
<dbReference type="GeneID" id="9060729"/>
<proteinExistence type="predicted"/>
<dbReference type="Proteomes" id="UP000007800">
    <property type="component" value="Unassembled WGS sequence"/>
</dbReference>
<evidence type="ECO:0000313" key="4">
    <source>
        <dbReference type="Proteomes" id="UP000007800"/>
    </source>
</evidence>
<name>C5KH31_PERM5</name>
<reference evidence="3 4" key="1">
    <citation type="submission" date="2008-07" db="EMBL/GenBank/DDBJ databases">
        <authorList>
            <person name="El-Sayed N."/>
            <person name="Caler E."/>
            <person name="Inman J."/>
            <person name="Amedeo P."/>
            <person name="Hass B."/>
            <person name="Wortman J."/>
        </authorList>
    </citation>
    <scope>NUCLEOTIDE SEQUENCE [LARGE SCALE GENOMIC DNA]</scope>
    <source>
        <strain evidence="4">ATCC 50983 / TXsc</strain>
    </source>
</reference>
<evidence type="ECO:0000256" key="1">
    <source>
        <dbReference type="SAM" id="MobiDB-lite"/>
    </source>
</evidence>
<dbReference type="AlphaFoldDB" id="C5KH31"/>
<feature type="signal peptide" evidence="2">
    <location>
        <begin position="1"/>
        <end position="20"/>
    </location>
</feature>
<evidence type="ECO:0000256" key="2">
    <source>
        <dbReference type="SAM" id="SignalP"/>
    </source>
</evidence>
<evidence type="ECO:0000313" key="3">
    <source>
        <dbReference type="EMBL" id="EER15893.1"/>
    </source>
</evidence>
<dbReference type="RefSeq" id="XP_002784097.1">
    <property type="nucleotide sequence ID" value="XM_002784051.1"/>
</dbReference>
<dbReference type="EMBL" id="GG673069">
    <property type="protein sequence ID" value="EER15893.1"/>
    <property type="molecule type" value="Genomic_DNA"/>
</dbReference>
<accession>C5KH31</accession>
<feature type="chain" id="PRO_5002952709" evidence="2">
    <location>
        <begin position="21"/>
        <end position="298"/>
    </location>
</feature>
<organism evidence="4">
    <name type="scientific">Perkinsus marinus (strain ATCC 50983 / TXsc)</name>
    <dbReference type="NCBI Taxonomy" id="423536"/>
    <lineage>
        <taxon>Eukaryota</taxon>
        <taxon>Sar</taxon>
        <taxon>Alveolata</taxon>
        <taxon>Perkinsozoa</taxon>
        <taxon>Perkinsea</taxon>
        <taxon>Perkinsida</taxon>
        <taxon>Perkinsidae</taxon>
        <taxon>Perkinsus</taxon>
    </lineage>
</organism>
<sequence>MRFAVSAAVVVASAVAVATATEDACSQMCSEVDGCRGSKYGSYCKGWMTPSICFGLVRRTDGSYCFQPGDVSCVGEAVPCSMGHVTTAEPTESPLTTAVPATKSASTTSASIATTATEVNTTAAPTTTAQAVTTTPVETTTNTVGPITTTTATTTRVTTTTTATTTRATTTTTTTTPKATTTTTTTTRATTTTTTTTKATTTTAASPAFGGHYCGSMMGQSFTVDFASNGRATINVMGMSAGADYTVDGDDIEFSNYDPMLAKLMQQFHIKKIDATIISPDSVHIKIGFLLDTTITKC</sequence>
<protein>
    <submittedName>
        <fullName evidence="3">Cold shock-induced protein TIR2, putative</fullName>
    </submittedName>
</protein>
<feature type="region of interest" description="Disordered" evidence="1">
    <location>
        <begin position="156"/>
        <end position="194"/>
    </location>
</feature>
<dbReference type="InParanoid" id="C5KH31"/>
<keyword evidence="4" id="KW-1185">Reference proteome</keyword>